<sequence>MMNDSTPSNGAMDATLQTEQNKDAPETQVPDRVAELEAERTDLKERLLRTLAEMENLRRRTEREVQDARTYAVTNFARDMLTVADNIRRALENVPEGAAEGATKALIEGIELTERDLLKTLERHGVRRVEPQGQKFDPNMHQAMFEVPNEEVPAGTVTQVIQTGYAIGERVLRPALVGVAKGGPKPAPQPAATADEAAPENG</sequence>
<dbReference type="RefSeq" id="WP_171218897.1">
    <property type="nucleotide sequence ID" value="NZ_JABEPP010000003.1"/>
</dbReference>
<dbReference type="Proteomes" id="UP000564885">
    <property type="component" value="Unassembled WGS sequence"/>
</dbReference>
<feature type="compositionally biased region" description="Polar residues" evidence="8">
    <location>
        <begin position="1"/>
        <end position="19"/>
    </location>
</feature>
<organism evidence="9 10">
    <name type="scientific">Enterovirga aerilata</name>
    <dbReference type="NCBI Taxonomy" id="2730920"/>
    <lineage>
        <taxon>Bacteria</taxon>
        <taxon>Pseudomonadati</taxon>
        <taxon>Pseudomonadota</taxon>
        <taxon>Alphaproteobacteria</taxon>
        <taxon>Hyphomicrobiales</taxon>
        <taxon>Methylobacteriaceae</taxon>
        <taxon>Enterovirga</taxon>
    </lineage>
</organism>
<dbReference type="Pfam" id="PF01025">
    <property type="entry name" value="GrpE"/>
    <property type="match status" value="1"/>
</dbReference>
<dbReference type="NCBIfam" id="NF010748">
    <property type="entry name" value="PRK14150.1"/>
    <property type="match status" value="1"/>
</dbReference>
<evidence type="ECO:0000256" key="8">
    <source>
        <dbReference type="SAM" id="MobiDB-lite"/>
    </source>
</evidence>
<dbReference type="SUPFAM" id="SSF58014">
    <property type="entry name" value="Coiled-coil domain of nucleotide exchange factor GrpE"/>
    <property type="match status" value="1"/>
</dbReference>
<accession>A0A849I7T5</accession>
<comment type="similarity">
    <text evidence="1 4 6">Belongs to the GrpE family.</text>
</comment>
<dbReference type="EMBL" id="JABEPP010000003">
    <property type="protein sequence ID" value="NNM73448.1"/>
    <property type="molecule type" value="Genomic_DNA"/>
</dbReference>
<feature type="coiled-coil region" evidence="7">
    <location>
        <begin position="33"/>
        <end position="71"/>
    </location>
</feature>
<dbReference type="NCBIfam" id="NF010738">
    <property type="entry name" value="PRK14140.1"/>
    <property type="match status" value="1"/>
</dbReference>
<comment type="subunit">
    <text evidence="4">Homodimer.</text>
</comment>
<dbReference type="InterPro" id="IPR009012">
    <property type="entry name" value="GrpE_head"/>
</dbReference>
<dbReference type="FunFam" id="2.30.22.10:FF:000002">
    <property type="entry name" value="GrpE protein homolog"/>
    <property type="match status" value="1"/>
</dbReference>
<protein>
    <recommendedName>
        <fullName evidence="4 5">Protein GrpE</fullName>
    </recommendedName>
    <alternativeName>
        <fullName evidence="4">HSP-70 cofactor</fullName>
    </alternativeName>
</protein>
<dbReference type="NCBIfam" id="NF010739">
    <property type="entry name" value="PRK14141.1"/>
    <property type="match status" value="1"/>
</dbReference>
<keyword evidence="3 4" id="KW-0143">Chaperone</keyword>
<dbReference type="Gene3D" id="2.30.22.10">
    <property type="entry name" value="Head domain of nucleotide exchange factor GrpE"/>
    <property type="match status" value="1"/>
</dbReference>
<keyword evidence="10" id="KW-1185">Reference proteome</keyword>
<dbReference type="SUPFAM" id="SSF51064">
    <property type="entry name" value="Head domain of nucleotide exchange factor GrpE"/>
    <property type="match status" value="1"/>
</dbReference>
<keyword evidence="7" id="KW-0175">Coiled coil</keyword>
<evidence type="ECO:0000256" key="1">
    <source>
        <dbReference type="ARBA" id="ARBA00009054"/>
    </source>
</evidence>
<evidence type="ECO:0000256" key="2">
    <source>
        <dbReference type="ARBA" id="ARBA00023016"/>
    </source>
</evidence>
<keyword evidence="2 4" id="KW-0346">Stress response</keyword>
<dbReference type="CDD" id="cd00446">
    <property type="entry name" value="GrpE"/>
    <property type="match status" value="1"/>
</dbReference>
<dbReference type="HAMAP" id="MF_01151">
    <property type="entry name" value="GrpE"/>
    <property type="match status" value="1"/>
</dbReference>
<dbReference type="GO" id="GO:0051087">
    <property type="term" value="F:protein-folding chaperone binding"/>
    <property type="evidence" value="ECO:0007669"/>
    <property type="project" value="InterPro"/>
</dbReference>
<dbReference type="GO" id="GO:0051082">
    <property type="term" value="F:unfolded protein binding"/>
    <property type="evidence" value="ECO:0007669"/>
    <property type="project" value="TreeGrafter"/>
</dbReference>
<name>A0A849I7T5_9HYPH</name>
<comment type="caution">
    <text evidence="9">The sequence shown here is derived from an EMBL/GenBank/DDBJ whole genome shotgun (WGS) entry which is preliminary data.</text>
</comment>
<keyword evidence="4" id="KW-0963">Cytoplasm</keyword>
<dbReference type="InterPro" id="IPR000740">
    <property type="entry name" value="GrpE"/>
</dbReference>
<dbReference type="GO" id="GO:0005737">
    <property type="term" value="C:cytoplasm"/>
    <property type="evidence" value="ECO:0007669"/>
    <property type="project" value="UniProtKB-SubCell"/>
</dbReference>
<reference evidence="9 10" key="1">
    <citation type="submission" date="2020-04" db="EMBL/GenBank/DDBJ databases">
        <title>Enterovirga sp. isolate from soil.</title>
        <authorList>
            <person name="Chea S."/>
            <person name="Kim D.-U."/>
        </authorList>
    </citation>
    <scope>NUCLEOTIDE SEQUENCE [LARGE SCALE GENOMIC DNA]</scope>
    <source>
        <strain evidence="9 10">DB1703</strain>
    </source>
</reference>
<comment type="subcellular location">
    <subcellularLocation>
        <location evidence="4">Cytoplasm</location>
    </subcellularLocation>
</comment>
<evidence type="ECO:0000313" key="10">
    <source>
        <dbReference type="Proteomes" id="UP000564885"/>
    </source>
</evidence>
<evidence type="ECO:0000256" key="6">
    <source>
        <dbReference type="RuleBase" id="RU004478"/>
    </source>
</evidence>
<evidence type="ECO:0000256" key="5">
    <source>
        <dbReference type="RuleBase" id="RU000639"/>
    </source>
</evidence>
<dbReference type="GO" id="GO:0006457">
    <property type="term" value="P:protein folding"/>
    <property type="evidence" value="ECO:0007669"/>
    <property type="project" value="InterPro"/>
</dbReference>
<evidence type="ECO:0000256" key="4">
    <source>
        <dbReference type="HAMAP-Rule" id="MF_01151"/>
    </source>
</evidence>
<dbReference type="AlphaFoldDB" id="A0A849I7T5"/>
<dbReference type="PANTHER" id="PTHR21237:SF23">
    <property type="entry name" value="GRPE PROTEIN HOMOLOG, MITOCHONDRIAL"/>
    <property type="match status" value="1"/>
</dbReference>
<proteinExistence type="inferred from homology"/>
<evidence type="ECO:0000256" key="7">
    <source>
        <dbReference type="SAM" id="Coils"/>
    </source>
</evidence>
<evidence type="ECO:0000313" key="9">
    <source>
        <dbReference type="EMBL" id="NNM73448.1"/>
    </source>
</evidence>
<dbReference type="Gene3D" id="3.90.20.20">
    <property type="match status" value="1"/>
</dbReference>
<dbReference type="PANTHER" id="PTHR21237">
    <property type="entry name" value="GRPE PROTEIN"/>
    <property type="match status" value="1"/>
</dbReference>
<dbReference type="GO" id="GO:0042803">
    <property type="term" value="F:protein homodimerization activity"/>
    <property type="evidence" value="ECO:0007669"/>
    <property type="project" value="InterPro"/>
</dbReference>
<dbReference type="GO" id="GO:0000774">
    <property type="term" value="F:adenyl-nucleotide exchange factor activity"/>
    <property type="evidence" value="ECO:0007669"/>
    <property type="project" value="InterPro"/>
</dbReference>
<dbReference type="PROSITE" id="PS01071">
    <property type="entry name" value="GRPE"/>
    <property type="match status" value="1"/>
</dbReference>
<gene>
    <name evidence="4 9" type="primary">grpE</name>
    <name evidence="9" type="ORF">HJG44_13755</name>
</gene>
<feature type="region of interest" description="Disordered" evidence="8">
    <location>
        <begin position="1"/>
        <end position="31"/>
    </location>
</feature>
<comment type="function">
    <text evidence="4 5">Participates actively in the response to hyperosmotic and heat shock by preventing the aggregation of stress-denatured proteins, in association with DnaK and GrpE. It is the nucleotide exchange factor for DnaK and may function as a thermosensor. Unfolded proteins bind initially to DnaJ; upon interaction with the DnaJ-bound protein, DnaK hydrolyzes its bound ATP, resulting in the formation of a stable complex. GrpE releases ADP from DnaK; ATP binding to DnaK triggers the release of the substrate protein, thus completing the reaction cycle. Several rounds of ATP-dependent interactions between DnaJ, DnaK and GrpE are required for fully efficient folding.</text>
</comment>
<evidence type="ECO:0000256" key="3">
    <source>
        <dbReference type="ARBA" id="ARBA00023186"/>
    </source>
</evidence>
<dbReference type="InterPro" id="IPR013805">
    <property type="entry name" value="GrpE_CC"/>
</dbReference>
<dbReference type="PRINTS" id="PR00773">
    <property type="entry name" value="GRPEPROTEIN"/>
</dbReference>
<feature type="region of interest" description="Disordered" evidence="8">
    <location>
        <begin position="179"/>
        <end position="202"/>
    </location>
</feature>